<keyword evidence="1" id="KW-0472">Membrane</keyword>
<gene>
    <name evidence="2" type="ORF">COT80_01640</name>
</gene>
<reference evidence="3" key="1">
    <citation type="submission" date="2017-09" db="EMBL/GenBank/DDBJ databases">
        <title>Depth-based differentiation of microbial function through sediment-hosted aquifers and enrichment of novel symbionts in the deep terrestrial subsurface.</title>
        <authorList>
            <person name="Probst A.J."/>
            <person name="Ladd B."/>
            <person name="Jarett J.K."/>
            <person name="Geller-Mcgrath D.E."/>
            <person name="Sieber C.M.K."/>
            <person name="Emerson J.B."/>
            <person name="Anantharaman K."/>
            <person name="Thomas B.C."/>
            <person name="Malmstrom R."/>
            <person name="Stieglmeier M."/>
            <person name="Klingl A."/>
            <person name="Woyke T."/>
            <person name="Ryan C.M."/>
            <person name="Banfield J.F."/>
        </authorList>
    </citation>
    <scope>NUCLEOTIDE SEQUENCE [LARGE SCALE GENOMIC DNA]</scope>
</reference>
<comment type="caution">
    <text evidence="2">The sequence shown here is derived from an EMBL/GenBank/DDBJ whole genome shotgun (WGS) entry which is preliminary data.</text>
</comment>
<dbReference type="Proteomes" id="UP000229056">
    <property type="component" value="Unassembled WGS sequence"/>
</dbReference>
<keyword evidence="1" id="KW-0812">Transmembrane</keyword>
<accession>A0A2H0W4G6</accession>
<proteinExistence type="predicted"/>
<protein>
    <recommendedName>
        <fullName evidence="4">DUF1554 domain-containing protein</fullName>
    </recommendedName>
</protein>
<evidence type="ECO:0008006" key="4">
    <source>
        <dbReference type="Google" id="ProtNLM"/>
    </source>
</evidence>
<keyword evidence="1" id="KW-1133">Transmembrane helix</keyword>
<evidence type="ECO:0000313" key="3">
    <source>
        <dbReference type="Proteomes" id="UP000229056"/>
    </source>
</evidence>
<dbReference type="AlphaFoldDB" id="A0A2H0W4G6"/>
<evidence type="ECO:0000256" key="1">
    <source>
        <dbReference type="SAM" id="Phobius"/>
    </source>
</evidence>
<name>A0A2H0W4G6_9BACT</name>
<evidence type="ECO:0000313" key="2">
    <source>
        <dbReference type="EMBL" id="PIS06255.1"/>
    </source>
</evidence>
<feature type="transmembrane region" description="Helical" evidence="1">
    <location>
        <begin position="12"/>
        <end position="38"/>
    </location>
</feature>
<organism evidence="2 3">
    <name type="scientific">Candidatus Buchananbacteria bacterium CG10_big_fil_rev_8_21_14_0_10_33_19</name>
    <dbReference type="NCBI Taxonomy" id="1974525"/>
    <lineage>
        <taxon>Bacteria</taxon>
        <taxon>Candidatus Buchananiibacteriota</taxon>
    </lineage>
</organism>
<dbReference type="EMBL" id="PEZY01000005">
    <property type="protein sequence ID" value="PIS06255.1"/>
    <property type="molecule type" value="Genomic_DNA"/>
</dbReference>
<sequence length="376" mass="39570">MEGDKKTVKLYSFVTGFVFSAVLFVAFLVSLNFVLAAWQEPTLAPPDGNVAPPLNTGSINQVKSGGLTIGGVATTTKLCFGITGTDCQTSWSDVLGVWQEDIHGIFYNAGNIGVGTAITGLPTWPLSFAKVAINTGNAEGLYISRNSVVPYSYVNVRDSADNPIFKIHESGKVGIGTDTPNKDLHIYNENANAEIDIQSVPGVNTHWGIYHDGPNGGGTNDLRFWNTGSDRVKFSGGGVVTAADFCTDDGKCLDSSVITTFAGLVTPGTYNGARGGYNGMNSTCNTSFSGSHNCSADEMLVIARNPGDLSGTSGYAWISTGVAGFKDTYLINDCVGWTDGSATAYGSIWNFNLANDKGGSVMLSQCNAPRQVACCF</sequence>